<dbReference type="SMART" id="SM00880">
    <property type="entry name" value="CHAD"/>
    <property type="match status" value="1"/>
</dbReference>
<sequence>MRRRCYQIPTEDTVEAVKIALGQAFASLDETIETTAIDVWDTFDWRLYNNGWLLLKQTRQYTLLDINTDLPIARIHVEGDKPRRFHWEFPASELTDRLKGVLEMRALLPVLAIQAEHRHIAVRNDDEKTVVRLNVESLEVTDAAITQRRCFMEPVRGYAREARAVRSIAGKLALAETEESAVPALLLQSGASPGAYSSKVRVSLQPEMPAAEAVRRIMENLVSVMHANLSGVRDDIDSEFLHDLRVSVRRARSLLGQIKGVLSADTTARLQGQLKAMGTITGSVRDLDVYLLKEETYTNQVPPFLQPGVKQLFQTLKRKRRTARNHMLKAMDTPDFAAAMAGLDEFVATDTPEDPDAPAAAMPIGEIAKAAIYKRWRRVVKKGSRIKADTPDERLHELRIDCKKLRYLLEFFTSLFPPDEMKKLIKQLKQLQENLGDFNDLSVQQDFLMQHLSSVRPRSAQVVILSAATGGLITHLAMDQKSVRDRFLGVFAAFNAPGNRNRFKSLFTG</sequence>
<protein>
    <submittedName>
        <fullName evidence="2">CHAD domain-containing protein</fullName>
    </submittedName>
</protein>
<dbReference type="InterPro" id="IPR038186">
    <property type="entry name" value="CHAD_dom_sf"/>
</dbReference>
<dbReference type="Pfam" id="PF05235">
    <property type="entry name" value="CHAD"/>
    <property type="match status" value="1"/>
</dbReference>
<name>A0A5K8A1A5_9BACT</name>
<feature type="domain" description="CHAD" evidence="1">
    <location>
        <begin position="207"/>
        <end position="500"/>
    </location>
</feature>
<dbReference type="PANTHER" id="PTHR39339">
    <property type="entry name" value="SLR1444 PROTEIN"/>
    <property type="match status" value="1"/>
</dbReference>
<organism evidence="2 3">
    <name type="scientific">Desulfosarcina ovata subsp. sediminis</name>
    <dbReference type="NCBI Taxonomy" id="885957"/>
    <lineage>
        <taxon>Bacteria</taxon>
        <taxon>Pseudomonadati</taxon>
        <taxon>Thermodesulfobacteriota</taxon>
        <taxon>Desulfobacteria</taxon>
        <taxon>Desulfobacterales</taxon>
        <taxon>Desulfosarcinaceae</taxon>
        <taxon>Desulfosarcina</taxon>
    </lineage>
</organism>
<dbReference type="RefSeq" id="WP_155325510.1">
    <property type="nucleotide sequence ID" value="NZ_AP021876.1"/>
</dbReference>
<dbReference type="EMBL" id="AP021876">
    <property type="protein sequence ID" value="BBO86100.1"/>
    <property type="molecule type" value="Genomic_DNA"/>
</dbReference>
<evidence type="ECO:0000313" key="3">
    <source>
        <dbReference type="Proteomes" id="UP000425960"/>
    </source>
</evidence>
<dbReference type="Gene3D" id="1.40.20.10">
    <property type="entry name" value="CHAD domain"/>
    <property type="match status" value="1"/>
</dbReference>
<evidence type="ECO:0000259" key="1">
    <source>
        <dbReference type="PROSITE" id="PS51708"/>
    </source>
</evidence>
<dbReference type="InterPro" id="IPR007899">
    <property type="entry name" value="CHAD_dom"/>
</dbReference>
<proteinExistence type="predicted"/>
<accession>A0A5K8A1A5</accession>
<dbReference type="AlphaFoldDB" id="A0A5K8A1A5"/>
<dbReference type="KEGG" id="dov:DSCO28_66660"/>
<reference evidence="2 3" key="1">
    <citation type="submission" date="2019-11" db="EMBL/GenBank/DDBJ databases">
        <title>Comparative genomics of hydrocarbon-degrading Desulfosarcina strains.</title>
        <authorList>
            <person name="Watanabe M."/>
            <person name="Kojima H."/>
            <person name="Fukui M."/>
        </authorList>
    </citation>
    <scope>NUCLEOTIDE SEQUENCE [LARGE SCALE GENOMIC DNA]</scope>
    <source>
        <strain evidence="2 3">28bB2T</strain>
    </source>
</reference>
<gene>
    <name evidence="2" type="ORF">DSCO28_66660</name>
</gene>
<dbReference type="PANTHER" id="PTHR39339:SF1">
    <property type="entry name" value="CHAD DOMAIN-CONTAINING PROTEIN"/>
    <property type="match status" value="1"/>
</dbReference>
<evidence type="ECO:0000313" key="2">
    <source>
        <dbReference type="EMBL" id="BBO86100.1"/>
    </source>
</evidence>
<dbReference type="PROSITE" id="PS51708">
    <property type="entry name" value="CHAD"/>
    <property type="match status" value="1"/>
</dbReference>
<dbReference type="Proteomes" id="UP000425960">
    <property type="component" value="Chromosome"/>
</dbReference>